<accession>A0A5B8YMC1</accession>
<dbReference type="HAMAP" id="MF_00956">
    <property type="entry name" value="GDP_fucose_synth"/>
    <property type="match status" value="1"/>
</dbReference>
<feature type="binding site" evidence="9">
    <location>
        <position position="180"/>
    </location>
    <ligand>
        <name>NADP(+)</name>
        <dbReference type="ChEBI" id="CHEBI:58349"/>
    </ligand>
</feature>
<dbReference type="EMBL" id="CP042476">
    <property type="protein sequence ID" value="QED37783.1"/>
    <property type="molecule type" value="Genomic_DNA"/>
</dbReference>
<dbReference type="PANTHER" id="PTHR43238:SF1">
    <property type="entry name" value="GDP-L-FUCOSE SYNTHASE"/>
    <property type="match status" value="1"/>
</dbReference>
<feature type="binding site" evidence="9">
    <location>
        <position position="288"/>
    </location>
    <ligand>
        <name>substrate</name>
    </ligand>
</feature>
<proteinExistence type="inferred from homology"/>
<feature type="binding site" evidence="9">
    <location>
        <position position="141"/>
    </location>
    <ligand>
        <name>NADP(+)</name>
        <dbReference type="ChEBI" id="CHEBI:58349"/>
    </ligand>
</feature>
<keyword evidence="5 9" id="KW-0560">Oxidoreductase</keyword>
<protein>
    <recommendedName>
        <fullName evidence="3 9">GDP-L-fucose synthase</fullName>
        <ecNumber evidence="3 9">1.1.1.271</ecNumber>
    </recommendedName>
    <alternativeName>
        <fullName evidence="9">GDP-4-keto-6-deoxy-D-mannose-3,5-epimerase-4-reductase</fullName>
    </alternativeName>
</protein>
<feature type="binding site" evidence="9">
    <location>
        <begin position="164"/>
        <end position="167"/>
    </location>
    <ligand>
        <name>NADP(+)</name>
        <dbReference type="ChEBI" id="CHEBI:58349"/>
    </ligand>
</feature>
<dbReference type="Proteomes" id="UP000321954">
    <property type="component" value="Chromosome"/>
</dbReference>
<keyword evidence="7 9" id="KW-0511">Multifunctional enzyme</keyword>
<dbReference type="Gene3D" id="3.90.25.10">
    <property type="entry name" value="UDP-galactose 4-epimerase, domain 1"/>
    <property type="match status" value="1"/>
</dbReference>
<dbReference type="PANTHER" id="PTHR43238">
    <property type="entry name" value="GDP-L-FUCOSE SYNTHASE"/>
    <property type="match status" value="1"/>
</dbReference>
<dbReference type="InterPro" id="IPR036291">
    <property type="entry name" value="NAD(P)-bd_dom_sf"/>
</dbReference>
<feature type="binding site" evidence="9">
    <location>
        <position position="221"/>
    </location>
    <ligand>
        <name>substrate</name>
    </ligand>
</feature>
<gene>
    <name evidence="9" type="primary">fcl</name>
    <name evidence="11" type="ORF">FK178_08625</name>
</gene>
<evidence type="ECO:0000256" key="5">
    <source>
        <dbReference type="ARBA" id="ARBA00023002"/>
    </source>
</evidence>
<dbReference type="Pfam" id="PF01370">
    <property type="entry name" value="Epimerase"/>
    <property type="match status" value="1"/>
</dbReference>
<keyword evidence="4 9" id="KW-0521">NADP</keyword>
<dbReference type="Gene3D" id="3.40.50.720">
    <property type="entry name" value="NAD(P)-binding Rossmann-like Domain"/>
    <property type="match status" value="1"/>
</dbReference>
<evidence type="ECO:0000256" key="6">
    <source>
        <dbReference type="ARBA" id="ARBA00023235"/>
    </source>
</evidence>
<comment type="pathway">
    <text evidence="1 9">Nucleotide-sugar biosynthesis; GDP-L-fucose biosynthesis via de novo pathway; GDP-L-fucose from GDP-alpha-D-mannose: step 2/2.</text>
</comment>
<dbReference type="EC" id="1.1.1.271" evidence="3 9"/>
<dbReference type="SUPFAM" id="SSF51735">
    <property type="entry name" value="NAD(P)-binding Rossmann-fold domains"/>
    <property type="match status" value="1"/>
</dbReference>
<comment type="function">
    <text evidence="9">Catalyzes the two-step NADP-dependent conversion of GDP-4-dehydro-6-deoxy-D-mannose to GDP-fucose, involving an epimerase and a reductase reaction.</text>
</comment>
<name>A0A5B8YMC1_9FLAO</name>
<dbReference type="GO" id="GO:0016853">
    <property type="term" value="F:isomerase activity"/>
    <property type="evidence" value="ECO:0007669"/>
    <property type="project" value="UniProtKB-KW"/>
</dbReference>
<feature type="domain" description="NAD-dependent epimerase/dehydratase" evidence="10">
    <location>
        <begin position="7"/>
        <end position="256"/>
    </location>
</feature>
<dbReference type="AlphaFoldDB" id="A0A5B8YMC1"/>
<feature type="binding site" evidence="9">
    <location>
        <position position="188"/>
    </location>
    <ligand>
        <name>substrate</name>
    </ligand>
</feature>
<dbReference type="RefSeq" id="WP_146833583.1">
    <property type="nucleotide sequence ID" value="NZ_CP042476.1"/>
</dbReference>
<dbReference type="UniPathway" id="UPA00128">
    <property type="reaction ID" value="UER00191"/>
</dbReference>
<feature type="binding site" evidence="9">
    <location>
        <begin position="106"/>
        <end position="109"/>
    </location>
    <ligand>
        <name>NADP(+)</name>
        <dbReference type="ChEBI" id="CHEBI:58349"/>
    </ligand>
</feature>
<evidence type="ECO:0000256" key="1">
    <source>
        <dbReference type="ARBA" id="ARBA00004883"/>
    </source>
</evidence>
<keyword evidence="12" id="KW-1185">Reference proteome</keyword>
<feature type="binding site" evidence="9">
    <location>
        <begin position="11"/>
        <end position="17"/>
    </location>
    <ligand>
        <name>NADP(+)</name>
        <dbReference type="ChEBI" id="CHEBI:58349"/>
    </ligand>
</feature>
<evidence type="ECO:0000313" key="11">
    <source>
        <dbReference type="EMBL" id="QED37783.1"/>
    </source>
</evidence>
<evidence type="ECO:0000256" key="7">
    <source>
        <dbReference type="ARBA" id="ARBA00023268"/>
    </source>
</evidence>
<sequence length="329" mass="36645">MEVSSKIYIAGHKGMVGSALVRKLKSEGFSNLVLRSSADLDLTNQQAVKEFFEEEKPDYVFLAAAKVGGIVANSTYPAQFLYENLMIQNNVIHRSYVSGVKKLLFLASSCIYPKLAPQPIKEEYLLTGSLEETNEAYAIAKIAGVKMCEAYNRQYGCDFISVMPTNLYGPNDNYDLETSHVLPALLRKFHEAKIKMLSKTGPGNNVPGHSELVDSELVELWGTGEPRREFLHVDDLANACFHLMQTYQGNTSVNIGTGKDISIKDLAELIKNITGYTGEITWNNSKPDGTPRKLLDVSLIHSLGWEHKIGLEEGIRRVYEEEFLRDGSS</sequence>
<dbReference type="GO" id="GO:0042351">
    <property type="term" value="P:'de novo' GDP-L-fucose biosynthetic process"/>
    <property type="evidence" value="ECO:0007669"/>
    <property type="project" value="UniProtKB-UniRule"/>
</dbReference>
<comment type="similarity">
    <text evidence="2 9">Belongs to the NAD(P)-dependent epimerase/dehydratase family. Fucose synthase subfamily.</text>
</comment>
<dbReference type="CDD" id="cd05239">
    <property type="entry name" value="GDP_FS_SDR_e"/>
    <property type="match status" value="1"/>
</dbReference>
<feature type="site" description="Important for catalytic activity" evidence="9">
    <location>
        <position position="108"/>
    </location>
</feature>
<reference evidence="11 12" key="1">
    <citation type="submission" date="2019-08" db="EMBL/GenBank/DDBJ databases">
        <title>Antarcticibacterium arcticum sp. nov., a bacterium isolated from marine sediment of the Canadian Beaufort Sea.</title>
        <authorList>
            <person name="Lee Y.M."/>
            <person name="Baek K."/>
            <person name="Lee D.-H."/>
            <person name="Shin S.C."/>
            <person name="Jin Y.K."/>
            <person name="Park Y."/>
        </authorList>
    </citation>
    <scope>NUCLEOTIDE SEQUENCE [LARGE SCALE GENOMIC DNA]</scope>
    <source>
        <strain evidence="11 12">PAMC 28998</strain>
    </source>
</reference>
<dbReference type="OrthoDB" id="9811425at2"/>
<feature type="active site" description="Proton donor/acceptor" evidence="9">
    <location>
        <position position="137"/>
    </location>
</feature>
<evidence type="ECO:0000256" key="9">
    <source>
        <dbReference type="HAMAP-Rule" id="MF_00956"/>
    </source>
</evidence>
<feature type="site" description="Important for catalytic activity" evidence="9">
    <location>
        <position position="110"/>
    </location>
</feature>
<evidence type="ECO:0000256" key="4">
    <source>
        <dbReference type="ARBA" id="ARBA00022857"/>
    </source>
</evidence>
<dbReference type="InterPro" id="IPR001509">
    <property type="entry name" value="Epimerase_deHydtase"/>
</dbReference>
<organism evidence="11 12">
    <name type="scientific">Antarcticibacterium arcticum</name>
    <dbReference type="NCBI Taxonomy" id="2585771"/>
    <lineage>
        <taxon>Bacteria</taxon>
        <taxon>Pseudomonadati</taxon>
        <taxon>Bacteroidota</taxon>
        <taxon>Flavobacteriia</taxon>
        <taxon>Flavobacteriales</taxon>
        <taxon>Flavobacteriaceae</taxon>
        <taxon>Antarcticibacterium</taxon>
    </lineage>
</organism>
<dbReference type="GO" id="GO:0050577">
    <property type="term" value="F:GDP-L-fucose synthase activity"/>
    <property type="evidence" value="ECO:0007669"/>
    <property type="project" value="UniProtKB-UniRule"/>
</dbReference>
<dbReference type="GO" id="GO:0070401">
    <property type="term" value="F:NADP+ binding"/>
    <property type="evidence" value="ECO:0007669"/>
    <property type="project" value="UniProtKB-UniRule"/>
</dbReference>
<dbReference type="InterPro" id="IPR028614">
    <property type="entry name" value="GDP_fucose/colitose_synth"/>
</dbReference>
<keyword evidence="6 9" id="KW-0413">Isomerase</keyword>
<evidence type="ECO:0000256" key="2">
    <source>
        <dbReference type="ARBA" id="ARBA00005959"/>
    </source>
</evidence>
<comment type="catalytic activity">
    <reaction evidence="8 9">
        <text>GDP-beta-L-fucose + NADP(+) = GDP-4-dehydro-alpha-D-rhamnose + NADPH + H(+)</text>
        <dbReference type="Rhea" id="RHEA:18885"/>
        <dbReference type="ChEBI" id="CHEBI:15378"/>
        <dbReference type="ChEBI" id="CHEBI:57273"/>
        <dbReference type="ChEBI" id="CHEBI:57783"/>
        <dbReference type="ChEBI" id="CHEBI:57964"/>
        <dbReference type="ChEBI" id="CHEBI:58349"/>
        <dbReference type="EC" id="1.1.1.271"/>
    </reaction>
</comment>
<evidence type="ECO:0000259" key="10">
    <source>
        <dbReference type="Pfam" id="PF01370"/>
    </source>
</evidence>
<evidence type="ECO:0000313" key="12">
    <source>
        <dbReference type="Proteomes" id="UP000321954"/>
    </source>
</evidence>
<evidence type="ECO:0000256" key="8">
    <source>
        <dbReference type="ARBA" id="ARBA00051935"/>
    </source>
</evidence>
<dbReference type="FunFam" id="3.40.50.720:FF:000101">
    <property type="entry name" value="GDP-L-fucose synthase"/>
    <property type="match status" value="1"/>
</dbReference>
<dbReference type="KEGG" id="anp:FK178_08625"/>
<feature type="binding site" evidence="9">
    <location>
        <position position="228"/>
    </location>
    <ligand>
        <name>substrate</name>
    </ligand>
</feature>
<evidence type="ECO:0000256" key="3">
    <source>
        <dbReference type="ARBA" id="ARBA00012371"/>
    </source>
</evidence>